<sequence>MTPFPLGQLPPELRLEIWGFAVSAHARRRRVVEQNLQVYPTLDLVASPFFSVNTESREVARSFYPICLEVYRRPPQWMLDEEPVTYPSDYRGLIYLSPEMDEVVSVYGRAAIYHSELRVELSDRSKMTALYHRTTPMSRETRALFRLHPDRWCLMRYASGHFGVRDWAEIHDWMLTFGEDEYRGALRLLRSMRINTGEFAQVFGWG</sequence>
<reference evidence="2 3" key="1">
    <citation type="submission" date="2018-12" db="EMBL/GenBank/DDBJ databases">
        <title>Draft genome sequence of Xylaria grammica IHI A82.</title>
        <authorList>
            <person name="Buettner E."/>
            <person name="Kellner H."/>
        </authorList>
    </citation>
    <scope>NUCLEOTIDE SEQUENCE [LARGE SCALE GENOMIC DNA]</scope>
    <source>
        <strain evidence="2 3">IHI A82</strain>
    </source>
</reference>
<dbReference type="InterPro" id="IPR045518">
    <property type="entry name" value="2EXR"/>
</dbReference>
<dbReference type="Proteomes" id="UP000286045">
    <property type="component" value="Unassembled WGS sequence"/>
</dbReference>
<keyword evidence="3" id="KW-1185">Reference proteome</keyword>
<protein>
    <recommendedName>
        <fullName evidence="1">2EXR domain-containing protein</fullName>
    </recommendedName>
</protein>
<evidence type="ECO:0000313" key="3">
    <source>
        <dbReference type="Proteomes" id="UP000286045"/>
    </source>
</evidence>
<proteinExistence type="predicted"/>
<dbReference type="Pfam" id="PF20150">
    <property type="entry name" value="2EXR"/>
    <property type="match status" value="1"/>
</dbReference>
<dbReference type="EMBL" id="RYZI01000018">
    <property type="protein sequence ID" value="RWA13858.1"/>
    <property type="molecule type" value="Genomic_DNA"/>
</dbReference>
<name>A0A439DHJ4_9PEZI</name>
<comment type="caution">
    <text evidence="2">The sequence shown here is derived from an EMBL/GenBank/DDBJ whole genome shotgun (WGS) entry which is preliminary data.</text>
</comment>
<accession>A0A439DHJ4</accession>
<feature type="domain" description="2EXR" evidence="1">
    <location>
        <begin position="8"/>
        <end position="99"/>
    </location>
</feature>
<evidence type="ECO:0000259" key="1">
    <source>
        <dbReference type="Pfam" id="PF20150"/>
    </source>
</evidence>
<organism evidence="2 3">
    <name type="scientific">Xylaria grammica</name>
    <dbReference type="NCBI Taxonomy" id="363999"/>
    <lineage>
        <taxon>Eukaryota</taxon>
        <taxon>Fungi</taxon>
        <taxon>Dikarya</taxon>
        <taxon>Ascomycota</taxon>
        <taxon>Pezizomycotina</taxon>
        <taxon>Sordariomycetes</taxon>
        <taxon>Xylariomycetidae</taxon>
        <taxon>Xylariales</taxon>
        <taxon>Xylariaceae</taxon>
        <taxon>Xylaria</taxon>
    </lineage>
</organism>
<dbReference type="AlphaFoldDB" id="A0A439DHJ4"/>
<gene>
    <name evidence="2" type="ORF">EKO27_g1273</name>
</gene>
<evidence type="ECO:0000313" key="2">
    <source>
        <dbReference type="EMBL" id="RWA13858.1"/>
    </source>
</evidence>